<comment type="caution">
    <text evidence="2">The sequence shown here is derived from an EMBL/GenBank/DDBJ whole genome shotgun (WGS) entry which is preliminary data.</text>
</comment>
<protein>
    <submittedName>
        <fullName evidence="2">Metallophosphoesterase</fullName>
    </submittedName>
</protein>
<keyword evidence="3" id="KW-1185">Reference proteome</keyword>
<dbReference type="RefSeq" id="WP_377557181.1">
    <property type="nucleotide sequence ID" value="NZ_JBHUHQ010000021.1"/>
</dbReference>
<dbReference type="PANTHER" id="PTHR31302:SF32">
    <property type="entry name" value="PHOSPHOESTERASE"/>
    <property type="match status" value="1"/>
</dbReference>
<dbReference type="InterPro" id="IPR051158">
    <property type="entry name" value="Metallophosphoesterase_sf"/>
</dbReference>
<gene>
    <name evidence="2" type="ORF">ACFSJF_16555</name>
</gene>
<organism evidence="2 3">
    <name type="scientific">Ornithinibacillus salinisoli</name>
    <dbReference type="NCBI Taxonomy" id="1848459"/>
    <lineage>
        <taxon>Bacteria</taxon>
        <taxon>Bacillati</taxon>
        <taxon>Bacillota</taxon>
        <taxon>Bacilli</taxon>
        <taxon>Bacillales</taxon>
        <taxon>Bacillaceae</taxon>
        <taxon>Ornithinibacillus</taxon>
    </lineage>
</organism>
<accession>A0ABW4W2D5</accession>
<dbReference type="SUPFAM" id="SSF56300">
    <property type="entry name" value="Metallo-dependent phosphatases"/>
    <property type="match status" value="1"/>
</dbReference>
<evidence type="ECO:0000313" key="3">
    <source>
        <dbReference type="Proteomes" id="UP001597383"/>
    </source>
</evidence>
<feature type="domain" description="Calcineurin-like phosphoesterase" evidence="1">
    <location>
        <begin position="44"/>
        <end position="201"/>
    </location>
</feature>
<name>A0ABW4W2D5_9BACI</name>
<dbReference type="Pfam" id="PF00149">
    <property type="entry name" value="Metallophos"/>
    <property type="match status" value="1"/>
</dbReference>
<dbReference type="PANTHER" id="PTHR31302">
    <property type="entry name" value="TRANSMEMBRANE PROTEIN WITH METALLOPHOSPHOESTERASE DOMAIN-RELATED"/>
    <property type="match status" value="1"/>
</dbReference>
<evidence type="ECO:0000313" key="2">
    <source>
        <dbReference type="EMBL" id="MFD2045889.1"/>
    </source>
</evidence>
<dbReference type="InterPro" id="IPR029052">
    <property type="entry name" value="Metallo-depent_PP-like"/>
</dbReference>
<dbReference type="EMBL" id="JBHUHQ010000021">
    <property type="protein sequence ID" value="MFD2045889.1"/>
    <property type="molecule type" value="Genomic_DNA"/>
</dbReference>
<dbReference type="Proteomes" id="UP001597383">
    <property type="component" value="Unassembled WGS sequence"/>
</dbReference>
<proteinExistence type="predicted"/>
<reference evidence="3" key="1">
    <citation type="journal article" date="2019" name="Int. J. Syst. Evol. Microbiol.">
        <title>The Global Catalogue of Microorganisms (GCM) 10K type strain sequencing project: providing services to taxonomists for standard genome sequencing and annotation.</title>
        <authorList>
            <consortium name="The Broad Institute Genomics Platform"/>
            <consortium name="The Broad Institute Genome Sequencing Center for Infectious Disease"/>
            <person name="Wu L."/>
            <person name="Ma J."/>
        </authorList>
    </citation>
    <scope>NUCLEOTIDE SEQUENCE [LARGE SCALE GENOMIC DNA]</scope>
    <source>
        <strain evidence="3">R28</strain>
    </source>
</reference>
<dbReference type="Gene3D" id="3.60.21.10">
    <property type="match status" value="1"/>
</dbReference>
<evidence type="ECO:0000259" key="1">
    <source>
        <dbReference type="Pfam" id="PF00149"/>
    </source>
</evidence>
<sequence length="262" mass="30279">MIYIFLIIIMVFSIFYMIYRAHHDHVDYRSINDSRLPDSFNDLTIFFIADIHRRTIRQETLNSIGSHIDFVYIGGDLTEKGVPLAKTRENIKRLKQWGRPIYFVTGNNDYEVNINELSKLLLDEGITILNNSTIYIEKEKHVLCLTGLEYNPLDEPNDAIISENVQGDYRILLTHCPSDFYDLDITSQDKVHMVLAGHTHGGQIRIGRMGLYSKGGLRKVRNTHVFITEGYGYTLLPFRFGTSAECHVITWHSEKDTYNKDA</sequence>
<dbReference type="InterPro" id="IPR004843">
    <property type="entry name" value="Calcineurin-like_PHP"/>
</dbReference>